<dbReference type="InterPro" id="IPR025965">
    <property type="entry name" value="FlgD/Vpr_Ig-like"/>
</dbReference>
<comment type="similarity">
    <text evidence="1 5">Belongs to the FlgD family.</text>
</comment>
<accession>A0A521FSK5</accession>
<dbReference type="Proteomes" id="UP000316030">
    <property type="component" value="Unassembled WGS sequence"/>
</dbReference>
<evidence type="ECO:0000313" key="7">
    <source>
        <dbReference type="EMBL" id="SMO99215.1"/>
    </source>
</evidence>
<reference evidence="7 8" key="1">
    <citation type="submission" date="2017-05" db="EMBL/GenBank/DDBJ databases">
        <authorList>
            <person name="Varghese N."/>
            <person name="Submissions S."/>
        </authorList>
    </citation>
    <scope>NUCLEOTIDE SEQUENCE [LARGE SCALE GENOMIC DNA]</scope>
    <source>
        <strain evidence="7 8">DSM 29506</strain>
    </source>
</reference>
<protein>
    <recommendedName>
        <fullName evidence="2 5">Basal-body rod modification protein FlgD</fullName>
    </recommendedName>
</protein>
<dbReference type="Pfam" id="PF13860">
    <property type="entry name" value="FlgD_ig"/>
    <property type="match status" value="1"/>
</dbReference>
<organism evidence="7 8">
    <name type="scientific">Thalassovita litoralis</name>
    <dbReference type="NCBI Taxonomy" id="1010611"/>
    <lineage>
        <taxon>Bacteria</taxon>
        <taxon>Pseudomonadati</taxon>
        <taxon>Pseudomonadota</taxon>
        <taxon>Alphaproteobacteria</taxon>
        <taxon>Rhodobacterales</taxon>
        <taxon>Roseobacteraceae</taxon>
        <taxon>Thalassovita</taxon>
    </lineage>
</organism>
<dbReference type="Gene3D" id="2.60.40.4070">
    <property type="match status" value="1"/>
</dbReference>
<evidence type="ECO:0000256" key="2">
    <source>
        <dbReference type="ARBA" id="ARBA00016013"/>
    </source>
</evidence>
<name>A0A521FSK5_9RHOB</name>
<dbReference type="GO" id="GO:0044781">
    <property type="term" value="P:bacterial-type flagellum organization"/>
    <property type="evidence" value="ECO:0007669"/>
    <property type="project" value="UniProtKB-UniRule"/>
</dbReference>
<keyword evidence="7" id="KW-0966">Cell projection</keyword>
<dbReference type="OrthoDB" id="9785233at2"/>
<dbReference type="Gene3D" id="2.30.30.910">
    <property type="match status" value="1"/>
</dbReference>
<dbReference type="EMBL" id="FXTO01000051">
    <property type="protein sequence ID" value="SMO99215.1"/>
    <property type="molecule type" value="Genomic_DNA"/>
</dbReference>
<keyword evidence="8" id="KW-1185">Reference proteome</keyword>
<dbReference type="AlphaFoldDB" id="A0A521FSK5"/>
<dbReference type="InterPro" id="IPR005648">
    <property type="entry name" value="FlgD"/>
</dbReference>
<evidence type="ECO:0000256" key="4">
    <source>
        <dbReference type="ARBA" id="ARBA00024746"/>
    </source>
</evidence>
<dbReference type="Pfam" id="PF03963">
    <property type="entry name" value="FlgD"/>
    <property type="match status" value="1"/>
</dbReference>
<sequence length="220" mass="23128">MTTISATNSAPQSNSAAQSATVLNSDFETFLKMLTVQMQNQDPLNPMDSSEYSMQLATFSGLEQQVLTNDLLSSLIYMSSQSGMSDLAGWIGLEGRSNGPAAFDGTTGIEVAVAPVDYADTAQLVVYDSAGSEVDRMDISASDRAVTWDGTGPAGAALDSGLYTFQVESFVDGNLTEISYGETWGRISEARSDTGAVILVLEGGGEVYSDAISGVRQPQS</sequence>
<dbReference type="RefSeq" id="WP_142495018.1">
    <property type="nucleotide sequence ID" value="NZ_FXTO01000051.1"/>
</dbReference>
<keyword evidence="3 5" id="KW-1005">Bacterial flagellum biogenesis</keyword>
<evidence type="ECO:0000313" key="8">
    <source>
        <dbReference type="Proteomes" id="UP000316030"/>
    </source>
</evidence>
<evidence type="ECO:0000256" key="5">
    <source>
        <dbReference type="RuleBase" id="RU362076"/>
    </source>
</evidence>
<feature type="domain" description="FlgD/Vpr Ig-like" evidence="6">
    <location>
        <begin position="103"/>
        <end position="169"/>
    </location>
</feature>
<comment type="function">
    <text evidence="4 5">Required for flagellar hook formation. May act as a scaffolding protein.</text>
</comment>
<evidence type="ECO:0000256" key="1">
    <source>
        <dbReference type="ARBA" id="ARBA00010577"/>
    </source>
</evidence>
<gene>
    <name evidence="7" type="ORF">SAMN06265173_1512</name>
</gene>
<proteinExistence type="inferred from homology"/>
<evidence type="ECO:0000256" key="3">
    <source>
        <dbReference type="ARBA" id="ARBA00022795"/>
    </source>
</evidence>
<keyword evidence="7" id="KW-0282">Flagellum</keyword>
<keyword evidence="7" id="KW-0969">Cilium</keyword>
<evidence type="ECO:0000259" key="6">
    <source>
        <dbReference type="Pfam" id="PF13860"/>
    </source>
</evidence>